<dbReference type="AlphaFoldDB" id="A0A485B0Y8"/>
<evidence type="ECO:0000313" key="4">
    <source>
        <dbReference type="EMBL" id="VFS66591.1"/>
    </source>
</evidence>
<accession>A0A485B0Y8</accession>
<organism evidence="4 5">
    <name type="scientific">Raoultella terrigena</name>
    <name type="common">Klebsiella terrigena</name>
    <dbReference type="NCBI Taxonomy" id="577"/>
    <lineage>
        <taxon>Bacteria</taxon>
        <taxon>Pseudomonadati</taxon>
        <taxon>Pseudomonadota</taxon>
        <taxon>Gammaproteobacteria</taxon>
        <taxon>Enterobacterales</taxon>
        <taxon>Enterobacteriaceae</taxon>
        <taxon>Klebsiella/Raoultella group</taxon>
        <taxon>Raoultella</taxon>
    </lineage>
</organism>
<dbReference type="GO" id="GO:0036373">
    <property type="term" value="F:L-fucose mutarotase activity"/>
    <property type="evidence" value="ECO:0007669"/>
    <property type="project" value="UniProtKB-EC"/>
</dbReference>
<protein>
    <submittedName>
        <fullName evidence="4">L-fucose mutarotase</fullName>
        <ecNumber evidence="4">5.1.3.-</ecNumber>
    </submittedName>
</protein>
<dbReference type="InterPro" id="IPR023750">
    <property type="entry name" value="RbsD-like_sf"/>
</dbReference>
<evidence type="ECO:0000256" key="2">
    <source>
        <dbReference type="ARBA" id="ARBA00023235"/>
    </source>
</evidence>
<dbReference type="GO" id="GO:0006004">
    <property type="term" value="P:fucose metabolic process"/>
    <property type="evidence" value="ECO:0007669"/>
    <property type="project" value="TreeGrafter"/>
</dbReference>
<keyword evidence="2 4" id="KW-0413">Isomerase</keyword>
<dbReference type="EMBL" id="CAADJG010000002">
    <property type="protein sequence ID" value="VFS66591.1"/>
    <property type="molecule type" value="Genomic_DNA"/>
</dbReference>
<dbReference type="EC" id="5.1.3.-" evidence="4"/>
<evidence type="ECO:0000313" key="5">
    <source>
        <dbReference type="Proteomes" id="UP000332594"/>
    </source>
</evidence>
<evidence type="ECO:0000256" key="1">
    <source>
        <dbReference type="ARBA" id="ARBA00000223"/>
    </source>
</evidence>
<dbReference type="GO" id="GO:0042806">
    <property type="term" value="F:fucose binding"/>
    <property type="evidence" value="ECO:0007669"/>
    <property type="project" value="TreeGrafter"/>
</dbReference>
<comment type="catalytic activity">
    <reaction evidence="3">
        <text>alpha-L-fucose = beta-L-fucose</text>
        <dbReference type="Rhea" id="RHEA:25580"/>
        <dbReference type="ChEBI" id="CHEBI:42548"/>
        <dbReference type="ChEBI" id="CHEBI:42589"/>
        <dbReference type="EC" id="5.1.3.29"/>
    </reaction>
</comment>
<dbReference type="SUPFAM" id="SSF102546">
    <property type="entry name" value="RbsD-like"/>
    <property type="match status" value="1"/>
</dbReference>
<dbReference type="Gene3D" id="3.40.1650.10">
    <property type="entry name" value="RbsD-like domain"/>
    <property type="match status" value="1"/>
</dbReference>
<name>A0A485B0Y8_RAOTE</name>
<proteinExistence type="predicted"/>
<dbReference type="PANTHER" id="PTHR31690">
    <property type="entry name" value="FUCOSE MUTAROTASE"/>
    <property type="match status" value="1"/>
</dbReference>
<dbReference type="Pfam" id="PF05025">
    <property type="entry name" value="RbsD_FucU"/>
    <property type="match status" value="1"/>
</dbReference>
<dbReference type="InterPro" id="IPR007721">
    <property type="entry name" value="RbsD_FucU"/>
</dbReference>
<sequence>MIKSDIIHPDLLQALALCGHKANILIADANYSILTNSAAQARIVYLNFSPGLIGSVTILQKILGYISVEKATLMASPPEFDNTIAREYRQVLTQTTELEYIERNAFYAQAKSSDTLLVIASGETRRFANILLTVGPTLV</sequence>
<dbReference type="PANTHER" id="PTHR31690:SF4">
    <property type="entry name" value="FUCOSE MUTAROTASE"/>
    <property type="match status" value="1"/>
</dbReference>
<comment type="catalytic activity">
    <reaction evidence="1">
        <text>beta-D-ribopyranose = beta-D-ribofuranose</text>
        <dbReference type="Rhea" id="RHEA:25432"/>
        <dbReference type="ChEBI" id="CHEBI:27476"/>
        <dbReference type="ChEBI" id="CHEBI:47002"/>
        <dbReference type="EC" id="5.4.99.62"/>
    </reaction>
</comment>
<dbReference type="GO" id="GO:0062193">
    <property type="term" value="F:D-ribose pyranase activity"/>
    <property type="evidence" value="ECO:0007669"/>
    <property type="project" value="UniProtKB-EC"/>
</dbReference>
<dbReference type="InterPro" id="IPR050443">
    <property type="entry name" value="RbsD/FucU_mutarotase"/>
</dbReference>
<dbReference type="RefSeq" id="WP_134525278.1">
    <property type="nucleotide sequence ID" value="NZ_BJNO01000014.1"/>
</dbReference>
<reference evidence="4 5" key="1">
    <citation type="submission" date="2019-03" db="EMBL/GenBank/DDBJ databases">
        <authorList>
            <consortium name="Pathogen Informatics"/>
        </authorList>
    </citation>
    <scope>NUCLEOTIDE SEQUENCE [LARGE SCALE GENOMIC DNA]</scope>
    <source>
        <strain evidence="4 5">NCTC13038</strain>
    </source>
</reference>
<evidence type="ECO:0000256" key="3">
    <source>
        <dbReference type="ARBA" id="ARBA00036324"/>
    </source>
</evidence>
<dbReference type="Proteomes" id="UP000332594">
    <property type="component" value="Unassembled WGS sequence"/>
</dbReference>
<gene>
    <name evidence="4" type="primary">fucU_1</name>
    <name evidence="4" type="ORF">NCTC13038_00869</name>
</gene>